<comment type="caution">
    <text evidence="1">The sequence shown here is derived from an EMBL/GenBank/DDBJ whole genome shotgun (WGS) entry which is preliminary data.</text>
</comment>
<dbReference type="PATRIC" id="fig|851.8.peg.1687"/>
<proteinExistence type="predicted"/>
<evidence type="ECO:0000313" key="1">
    <source>
        <dbReference type="EMBL" id="KXA18622.1"/>
    </source>
</evidence>
<dbReference type="Proteomes" id="UP000070401">
    <property type="component" value="Unassembled WGS sequence"/>
</dbReference>
<dbReference type="AlphaFoldDB" id="A0A133NQQ8"/>
<dbReference type="EMBL" id="LRPY01000169">
    <property type="protein sequence ID" value="KXA18622.1"/>
    <property type="molecule type" value="Genomic_DNA"/>
</dbReference>
<organism evidence="1 2">
    <name type="scientific">Fusobacterium nucleatum</name>
    <dbReference type="NCBI Taxonomy" id="851"/>
    <lineage>
        <taxon>Bacteria</taxon>
        <taxon>Fusobacteriati</taxon>
        <taxon>Fusobacteriota</taxon>
        <taxon>Fusobacteriia</taxon>
        <taxon>Fusobacteriales</taxon>
        <taxon>Fusobacteriaceae</taxon>
        <taxon>Fusobacterium</taxon>
    </lineage>
</organism>
<evidence type="ECO:0000313" key="2">
    <source>
        <dbReference type="Proteomes" id="UP000070401"/>
    </source>
</evidence>
<keyword evidence="2" id="KW-1185">Reference proteome</keyword>
<name>A0A133NQQ8_FUSNU</name>
<accession>A0A133NQQ8</accession>
<reference evidence="2" key="1">
    <citation type="submission" date="2016-01" db="EMBL/GenBank/DDBJ databases">
        <authorList>
            <person name="Mitreva M."/>
            <person name="Pepin K.H."/>
            <person name="Mihindukulasuriya K.A."/>
            <person name="Fulton R."/>
            <person name="Fronick C."/>
            <person name="O'Laughlin M."/>
            <person name="Miner T."/>
            <person name="Herter B."/>
            <person name="Rosa B.A."/>
            <person name="Cordes M."/>
            <person name="Tomlinson C."/>
            <person name="Wollam A."/>
            <person name="Palsikar V.B."/>
            <person name="Mardis E.R."/>
            <person name="Wilson R.K."/>
        </authorList>
    </citation>
    <scope>NUCLEOTIDE SEQUENCE [LARGE SCALE GENOMIC DNA]</scope>
    <source>
        <strain evidence="2">MJR7757B</strain>
    </source>
</reference>
<sequence length="183" mass="21098">MEGINPLKKNSLALEGAIKKAFSEAKIENFKFFRSYIQPDNLENRINNAGSNKENKFPFVIIRPIKSVQKTKNGVTSKIATFLIRLGTENKNYEEGFYEIAGIAEYLVAYFTKHSSAIERKDGFSYSIDLETIEAFLNEEMTGGDFWIYDILLQLNIPTVPHTAYIEETKREVSNEKEEKWQH</sequence>
<protein>
    <submittedName>
        <fullName evidence="1">Uncharacterized protein</fullName>
    </submittedName>
</protein>
<gene>
    <name evidence="1" type="ORF">HMPREF3221_01673</name>
</gene>
<dbReference type="RefSeq" id="WP_060798647.1">
    <property type="nucleotide sequence ID" value="NZ_KQ956738.1"/>
</dbReference>